<sequence length="101" mass="11644">MTTWWGLLVEDYLQIMGPGARNHSITALGHVRGTREEALEALRERALRYEPRHPVNPYRKLVYRDGEAFLMVLEAATGNYCYRFRVAELLWDSAPRPEPAG</sequence>
<dbReference type="EMBL" id="RIBZ01000795">
    <property type="protein sequence ID" value="RNF90431.1"/>
    <property type="molecule type" value="Genomic_DNA"/>
</dbReference>
<evidence type="ECO:0000313" key="1">
    <source>
        <dbReference type="EMBL" id="RNF90431.1"/>
    </source>
</evidence>
<dbReference type="AlphaFoldDB" id="A0A3M8TA01"/>
<dbReference type="RefSeq" id="WP_123107180.1">
    <property type="nucleotide sequence ID" value="NZ_RIBZ01000795.1"/>
</dbReference>
<organism evidence="1 2">
    <name type="scientific">Streptomyces botrytidirepellens</name>
    <dbReference type="NCBI Taxonomy" id="2486417"/>
    <lineage>
        <taxon>Bacteria</taxon>
        <taxon>Bacillati</taxon>
        <taxon>Actinomycetota</taxon>
        <taxon>Actinomycetes</taxon>
        <taxon>Kitasatosporales</taxon>
        <taxon>Streptomycetaceae</taxon>
        <taxon>Streptomyces</taxon>
    </lineage>
</organism>
<name>A0A3M8TA01_9ACTN</name>
<protein>
    <submittedName>
        <fullName evidence="1">Uncharacterized protein</fullName>
    </submittedName>
</protein>
<keyword evidence="2" id="KW-1185">Reference proteome</keyword>
<accession>A0A3M8TA01</accession>
<proteinExistence type="predicted"/>
<dbReference type="Proteomes" id="UP000275401">
    <property type="component" value="Unassembled WGS sequence"/>
</dbReference>
<comment type="caution">
    <text evidence="1">The sequence shown here is derived from an EMBL/GenBank/DDBJ whole genome shotgun (WGS) entry which is preliminary data.</text>
</comment>
<gene>
    <name evidence="1" type="ORF">EEJ42_40735</name>
</gene>
<reference evidence="1 2" key="1">
    <citation type="submission" date="2018-11" db="EMBL/GenBank/DDBJ databases">
        <title>The Potential of Streptomyces as Biocontrol Agents against the Tomato grey mould, Botrytis cinerea (Gray mold) Frontiers in Microbiology.</title>
        <authorList>
            <person name="Li D."/>
        </authorList>
    </citation>
    <scope>NUCLEOTIDE SEQUENCE [LARGE SCALE GENOMIC DNA]</scope>
    <source>
        <strain evidence="1 2">NEAU-LD23</strain>
    </source>
</reference>
<evidence type="ECO:0000313" key="2">
    <source>
        <dbReference type="Proteomes" id="UP000275401"/>
    </source>
</evidence>